<name>A0ABP7A6J1_9ACTN</name>
<comment type="caution">
    <text evidence="1">The sequence shown here is derived from an EMBL/GenBank/DDBJ whole genome shotgun (WGS) entry which is preliminary data.</text>
</comment>
<protein>
    <recommendedName>
        <fullName evidence="3">DUF559 domain-containing protein</fullName>
    </recommendedName>
</protein>
<organism evidence="1 2">
    <name type="scientific">Microlunatus ginsengisoli</name>
    <dbReference type="NCBI Taxonomy" id="363863"/>
    <lineage>
        <taxon>Bacteria</taxon>
        <taxon>Bacillati</taxon>
        <taxon>Actinomycetota</taxon>
        <taxon>Actinomycetes</taxon>
        <taxon>Propionibacteriales</taxon>
        <taxon>Propionibacteriaceae</taxon>
        <taxon>Microlunatus</taxon>
    </lineage>
</organism>
<accession>A0ABP7A6J1</accession>
<evidence type="ECO:0008006" key="3">
    <source>
        <dbReference type="Google" id="ProtNLM"/>
    </source>
</evidence>
<evidence type="ECO:0000313" key="1">
    <source>
        <dbReference type="EMBL" id="GAA3625846.1"/>
    </source>
</evidence>
<gene>
    <name evidence="1" type="ORF">GCM10022236_30160</name>
</gene>
<evidence type="ECO:0000313" key="2">
    <source>
        <dbReference type="Proteomes" id="UP001501490"/>
    </source>
</evidence>
<keyword evidence="2" id="KW-1185">Reference proteome</keyword>
<dbReference type="Proteomes" id="UP001501490">
    <property type="component" value="Unassembled WGS sequence"/>
</dbReference>
<dbReference type="EMBL" id="BAABAB010000022">
    <property type="protein sequence ID" value="GAA3625846.1"/>
    <property type="molecule type" value="Genomic_DNA"/>
</dbReference>
<proteinExistence type="predicted"/>
<sequence length="171" mass="19317">MPSQSPTARSRPVCHPTFSTWVWRRWSAGPESGGRVERAALPTTGARASASRSRVDFAQVGLPTPTPQYEVRDEFGRLLARCDLGWEEHGTVGEFDGKVKYGRLLRPGQRVEEVVYAEKLREDALRDHGWQVVRWTWDDLRYPALVRDRILRAFARADRCGLPDGIGGRAS</sequence>
<reference evidence="2" key="1">
    <citation type="journal article" date="2019" name="Int. J. Syst. Evol. Microbiol.">
        <title>The Global Catalogue of Microorganisms (GCM) 10K type strain sequencing project: providing services to taxonomists for standard genome sequencing and annotation.</title>
        <authorList>
            <consortium name="The Broad Institute Genomics Platform"/>
            <consortium name="The Broad Institute Genome Sequencing Center for Infectious Disease"/>
            <person name="Wu L."/>
            <person name="Ma J."/>
        </authorList>
    </citation>
    <scope>NUCLEOTIDE SEQUENCE [LARGE SCALE GENOMIC DNA]</scope>
    <source>
        <strain evidence="2">JCM 16929</strain>
    </source>
</reference>